<evidence type="ECO:0000259" key="7">
    <source>
        <dbReference type="Pfam" id="PF00884"/>
    </source>
</evidence>
<keyword evidence="9" id="KW-1185">Reference proteome</keyword>
<dbReference type="SUPFAM" id="SSF53649">
    <property type="entry name" value="Alkaline phosphatase-like"/>
    <property type="match status" value="1"/>
</dbReference>
<evidence type="ECO:0000256" key="1">
    <source>
        <dbReference type="ARBA" id="ARBA00004651"/>
    </source>
</evidence>
<dbReference type="KEGG" id="stae:HNV11_18425"/>
<evidence type="ECO:0000256" key="4">
    <source>
        <dbReference type="ARBA" id="ARBA00022989"/>
    </source>
</evidence>
<dbReference type="PANTHER" id="PTHR47371:SF3">
    <property type="entry name" value="PHOSPHOGLYCEROL TRANSFERASE I"/>
    <property type="match status" value="1"/>
</dbReference>
<dbReference type="Pfam" id="PF00884">
    <property type="entry name" value="Sulfatase"/>
    <property type="match status" value="1"/>
</dbReference>
<evidence type="ECO:0000256" key="2">
    <source>
        <dbReference type="ARBA" id="ARBA00022475"/>
    </source>
</evidence>
<dbReference type="CDD" id="cd16015">
    <property type="entry name" value="LTA_synthase"/>
    <property type="match status" value="1"/>
</dbReference>
<evidence type="ECO:0000256" key="5">
    <source>
        <dbReference type="ARBA" id="ARBA00023136"/>
    </source>
</evidence>
<keyword evidence="5 6" id="KW-0472">Membrane</keyword>
<proteinExistence type="predicted"/>
<evidence type="ECO:0000256" key="3">
    <source>
        <dbReference type="ARBA" id="ARBA00022692"/>
    </source>
</evidence>
<feature type="transmembrane region" description="Helical" evidence="6">
    <location>
        <begin position="12"/>
        <end position="38"/>
    </location>
</feature>
<comment type="subcellular location">
    <subcellularLocation>
        <location evidence="1">Cell membrane</location>
        <topology evidence="1">Multi-pass membrane protein</topology>
    </subcellularLocation>
</comment>
<sequence>MVHGVPGSLPATVAAAFLADFIFFVQGSFALFVIYFFLTFFSGKLAHWVYVGLCVLLILVQTGLTVYFGKTSVLLGADLYSYSMEEIRQTVGAAGGLSLGLLGALVGVIVLVLLIVQFVTSRIRLDVRWAFALVGLGALVSLFNASTWVPLPLLESEYANNLVINKPAYLAKATLVRFDGNTDDGVDIYADAYIGDYGEPAKDSDIRPVNYLAENQYPFLHPDETPDVLGPFFNPSPVLPNLVIVIVEGLGRAFTGPDAYLGSFTPFVDSLAQQSLYWENFLSEGGRTFAVLPSILGSLPFGQQGFSDLGSQMPAHLSLPGILKKSGYESAFYYGGNAQFDNMRTILRKEGVSRILDEPTFGGGYQKMPGANGFTWGYGDKDLFRHYLSVNAPTDTRPKLQVLLTVSTHDPFRINEQSRYLQKAEQRFTSLNLTEAQKQDRRKYSYQFASILYTDDALREFFAAYRKRPDFNRTIFLITGDHRMPEIPMTTKLDRYHVPLIVYSPLLKRRATFRSISTHFDIGPTLLAFLKNNYQLKTPSVASWQGTGIDTTRQFQNIHAYPLKMTKAELVDFVMGPYMLNQNSLYRINTNMNLEPVSESGQLNRLNATFEQFKRKNDRFMNGKLVPDSLLTRYN</sequence>
<evidence type="ECO:0000313" key="8">
    <source>
        <dbReference type="EMBL" id="QJW92407.1"/>
    </source>
</evidence>
<feature type="domain" description="Sulfatase N-terminal" evidence="7">
    <location>
        <begin position="240"/>
        <end position="529"/>
    </location>
</feature>
<dbReference type="Gene3D" id="3.40.720.10">
    <property type="entry name" value="Alkaline Phosphatase, subunit A"/>
    <property type="match status" value="1"/>
</dbReference>
<keyword evidence="4 6" id="KW-1133">Transmembrane helix</keyword>
<dbReference type="InterPro" id="IPR000917">
    <property type="entry name" value="Sulfatase_N"/>
</dbReference>
<keyword evidence="3 6" id="KW-0812">Transmembrane</keyword>
<feature type="transmembrane region" description="Helical" evidence="6">
    <location>
        <begin position="128"/>
        <end position="151"/>
    </location>
</feature>
<dbReference type="InterPro" id="IPR050448">
    <property type="entry name" value="OpgB/LTA_synthase_biosynth"/>
</dbReference>
<dbReference type="Proteomes" id="UP000502756">
    <property type="component" value="Chromosome"/>
</dbReference>
<keyword evidence="2" id="KW-1003">Cell membrane</keyword>
<dbReference type="InterPro" id="IPR017850">
    <property type="entry name" value="Alkaline_phosphatase_core_sf"/>
</dbReference>
<dbReference type="PANTHER" id="PTHR47371">
    <property type="entry name" value="LIPOTEICHOIC ACID SYNTHASE"/>
    <property type="match status" value="1"/>
</dbReference>
<evidence type="ECO:0000256" key="6">
    <source>
        <dbReference type="SAM" id="Phobius"/>
    </source>
</evidence>
<organism evidence="8 9">
    <name type="scientific">Spirosoma taeanense</name>
    <dbReference type="NCBI Taxonomy" id="2735870"/>
    <lineage>
        <taxon>Bacteria</taxon>
        <taxon>Pseudomonadati</taxon>
        <taxon>Bacteroidota</taxon>
        <taxon>Cytophagia</taxon>
        <taxon>Cytophagales</taxon>
        <taxon>Cytophagaceae</taxon>
        <taxon>Spirosoma</taxon>
    </lineage>
</organism>
<protein>
    <submittedName>
        <fullName evidence="8">LTA synthase family protein</fullName>
    </submittedName>
</protein>
<evidence type="ECO:0000313" key="9">
    <source>
        <dbReference type="Proteomes" id="UP000502756"/>
    </source>
</evidence>
<feature type="transmembrane region" description="Helical" evidence="6">
    <location>
        <begin position="45"/>
        <end position="69"/>
    </location>
</feature>
<reference evidence="8 9" key="1">
    <citation type="submission" date="2020-05" db="EMBL/GenBank/DDBJ databases">
        <title>Genome sequencing of Spirosoma sp. TS118.</title>
        <authorList>
            <person name="Lee J.-H."/>
            <person name="Jeong S."/>
            <person name="Zhao L."/>
            <person name="Jung J.-H."/>
            <person name="Kim M.-K."/>
            <person name="Lim S."/>
        </authorList>
    </citation>
    <scope>NUCLEOTIDE SEQUENCE [LARGE SCALE GENOMIC DNA]</scope>
    <source>
        <strain evidence="8 9">TS118</strain>
    </source>
</reference>
<gene>
    <name evidence="8" type="ORF">HNV11_18425</name>
</gene>
<name>A0A6M5YEH2_9BACT</name>
<dbReference type="AlphaFoldDB" id="A0A6M5YEH2"/>
<feature type="transmembrane region" description="Helical" evidence="6">
    <location>
        <begin position="89"/>
        <end position="116"/>
    </location>
</feature>
<dbReference type="EMBL" id="CP053435">
    <property type="protein sequence ID" value="QJW92407.1"/>
    <property type="molecule type" value="Genomic_DNA"/>
</dbReference>
<dbReference type="GO" id="GO:0005886">
    <property type="term" value="C:plasma membrane"/>
    <property type="evidence" value="ECO:0007669"/>
    <property type="project" value="UniProtKB-SubCell"/>
</dbReference>
<accession>A0A6M5YEH2</accession>